<proteinExistence type="predicted"/>
<reference evidence="1 2" key="1">
    <citation type="submission" date="2018-04" db="EMBL/GenBank/DDBJ databases">
        <title>Active sludge and wastewater microbial communities from Klosterneuburg, Austria.</title>
        <authorList>
            <person name="Wagner M."/>
        </authorList>
    </citation>
    <scope>NUCLEOTIDE SEQUENCE [LARGE SCALE GENOMIC DNA]</scope>
    <source>
        <strain evidence="1 2">Nm 57</strain>
    </source>
</reference>
<accession>A0ABX5MCG5</accession>
<comment type="caution">
    <text evidence="1">The sequence shown here is derived from an EMBL/GenBank/DDBJ whole genome shotgun (WGS) entry which is preliminary data.</text>
</comment>
<dbReference type="EMBL" id="QICQ01000002">
    <property type="protein sequence ID" value="PXV83951.1"/>
    <property type="molecule type" value="Genomic_DNA"/>
</dbReference>
<dbReference type="Proteomes" id="UP000247780">
    <property type="component" value="Unassembled WGS sequence"/>
</dbReference>
<gene>
    <name evidence="1" type="ORF">C8R14_10269</name>
</gene>
<evidence type="ECO:0000313" key="2">
    <source>
        <dbReference type="Proteomes" id="UP000247780"/>
    </source>
</evidence>
<name>A0ABX5MCG5_9PROT</name>
<sequence length="68" mass="8190">MGKERIASPHYYSEWDYKIRLERPEWSTIQEKRPKPGDIQVIDDIATQYKKEIHRMKFLLDAMQPQGV</sequence>
<organism evidence="1 2">
    <name type="scientific">Nitrosomonas eutropha</name>
    <dbReference type="NCBI Taxonomy" id="916"/>
    <lineage>
        <taxon>Bacteria</taxon>
        <taxon>Pseudomonadati</taxon>
        <taxon>Pseudomonadota</taxon>
        <taxon>Betaproteobacteria</taxon>
        <taxon>Nitrosomonadales</taxon>
        <taxon>Nitrosomonadaceae</taxon>
        <taxon>Nitrosomonas</taxon>
    </lineage>
</organism>
<evidence type="ECO:0000313" key="1">
    <source>
        <dbReference type="EMBL" id="PXV83951.1"/>
    </source>
</evidence>
<keyword evidence="2" id="KW-1185">Reference proteome</keyword>
<protein>
    <submittedName>
        <fullName evidence="1">Uncharacterized protein</fullName>
    </submittedName>
</protein>